<keyword evidence="1" id="KW-1133">Transmembrane helix</keyword>
<feature type="transmembrane region" description="Helical" evidence="1">
    <location>
        <begin position="12"/>
        <end position="31"/>
    </location>
</feature>
<dbReference type="Proteomes" id="UP001642540">
    <property type="component" value="Unassembled WGS sequence"/>
</dbReference>
<protein>
    <submittedName>
        <fullName evidence="2">Uncharacterized protein</fullName>
    </submittedName>
</protein>
<proteinExistence type="predicted"/>
<sequence length="309" mass="35962">MTHMKISSQSIFQLGITPVITVGKIFGAIIISSKVSHEGAASRKFISFTAFWKTIKGYWPTVYCFYTMFVNGCMLVFTVITFIRDIVQNTSISAKEYGEGSVQLIQDMTYHIHTFGTLLFGAFKCRELPRIYHAWKVMEAHLMYYEHFYATKHTKNKKWENSIFAKEMIFTSEINRRHKRFVRKSHILTVSYVVVGLFGGTLYFLYEYMKNMPSFNQYLYIVAGIYTVHEFETPWTGIYILLFGHVLEILWAYGDILIGVTAFGLHYQFKRFNKILHLACTEHANNLNVTSLEQLRVLHWALAKAIKVI</sequence>
<reference evidence="2 3" key="1">
    <citation type="submission" date="2024-08" db="EMBL/GenBank/DDBJ databases">
        <authorList>
            <person name="Cucini C."/>
            <person name="Frati F."/>
        </authorList>
    </citation>
    <scope>NUCLEOTIDE SEQUENCE [LARGE SCALE GENOMIC DNA]</scope>
</reference>
<keyword evidence="1" id="KW-0472">Membrane</keyword>
<evidence type="ECO:0000313" key="2">
    <source>
        <dbReference type="EMBL" id="CAL8106760.1"/>
    </source>
</evidence>
<gene>
    <name evidence="2" type="ORF">ODALV1_LOCUS12458</name>
</gene>
<feature type="transmembrane region" description="Helical" evidence="1">
    <location>
        <begin position="58"/>
        <end position="83"/>
    </location>
</feature>
<organism evidence="2 3">
    <name type="scientific">Orchesella dallaii</name>
    <dbReference type="NCBI Taxonomy" id="48710"/>
    <lineage>
        <taxon>Eukaryota</taxon>
        <taxon>Metazoa</taxon>
        <taxon>Ecdysozoa</taxon>
        <taxon>Arthropoda</taxon>
        <taxon>Hexapoda</taxon>
        <taxon>Collembola</taxon>
        <taxon>Entomobryomorpha</taxon>
        <taxon>Entomobryoidea</taxon>
        <taxon>Orchesellidae</taxon>
        <taxon>Orchesellinae</taxon>
        <taxon>Orchesella</taxon>
    </lineage>
</organism>
<accession>A0ABP1QQ16</accession>
<feature type="transmembrane region" description="Helical" evidence="1">
    <location>
        <begin position="238"/>
        <end position="265"/>
    </location>
</feature>
<comment type="caution">
    <text evidence="2">The sequence shown here is derived from an EMBL/GenBank/DDBJ whole genome shotgun (WGS) entry which is preliminary data.</text>
</comment>
<evidence type="ECO:0000256" key="1">
    <source>
        <dbReference type="SAM" id="Phobius"/>
    </source>
</evidence>
<evidence type="ECO:0000313" key="3">
    <source>
        <dbReference type="Proteomes" id="UP001642540"/>
    </source>
</evidence>
<keyword evidence="1" id="KW-0812">Transmembrane</keyword>
<name>A0ABP1QQ16_9HEXA</name>
<feature type="transmembrane region" description="Helical" evidence="1">
    <location>
        <begin position="186"/>
        <end position="206"/>
    </location>
</feature>
<keyword evidence="3" id="KW-1185">Reference proteome</keyword>
<dbReference type="EMBL" id="CAXLJM020000038">
    <property type="protein sequence ID" value="CAL8106760.1"/>
    <property type="molecule type" value="Genomic_DNA"/>
</dbReference>